<comment type="caution">
    <text evidence="1">The sequence shown here is derived from an EMBL/GenBank/DDBJ whole genome shotgun (WGS) entry which is preliminary data.</text>
</comment>
<proteinExistence type="predicted"/>
<organism evidence="1 2">
    <name type="scientific">Massariosphaeria phaeospora</name>
    <dbReference type="NCBI Taxonomy" id="100035"/>
    <lineage>
        <taxon>Eukaryota</taxon>
        <taxon>Fungi</taxon>
        <taxon>Dikarya</taxon>
        <taxon>Ascomycota</taxon>
        <taxon>Pezizomycotina</taxon>
        <taxon>Dothideomycetes</taxon>
        <taxon>Pleosporomycetidae</taxon>
        <taxon>Pleosporales</taxon>
        <taxon>Pleosporales incertae sedis</taxon>
        <taxon>Massariosphaeria</taxon>
    </lineage>
</organism>
<keyword evidence="2" id="KW-1185">Reference proteome</keyword>
<dbReference type="AlphaFoldDB" id="A0A7C8M0Q6"/>
<dbReference type="EMBL" id="JAADJZ010000034">
    <property type="protein sequence ID" value="KAF2865296.1"/>
    <property type="molecule type" value="Genomic_DNA"/>
</dbReference>
<name>A0A7C8M0Q6_9PLEO</name>
<accession>A0A7C8M0Q6</accession>
<evidence type="ECO:0000313" key="2">
    <source>
        <dbReference type="Proteomes" id="UP000481861"/>
    </source>
</evidence>
<reference evidence="1 2" key="1">
    <citation type="submission" date="2020-01" db="EMBL/GenBank/DDBJ databases">
        <authorList>
            <consortium name="DOE Joint Genome Institute"/>
            <person name="Haridas S."/>
            <person name="Albert R."/>
            <person name="Binder M."/>
            <person name="Bloem J."/>
            <person name="Labutti K."/>
            <person name="Salamov A."/>
            <person name="Andreopoulos B."/>
            <person name="Baker S.E."/>
            <person name="Barry K."/>
            <person name="Bills G."/>
            <person name="Bluhm B.H."/>
            <person name="Cannon C."/>
            <person name="Castanera R."/>
            <person name="Culley D.E."/>
            <person name="Daum C."/>
            <person name="Ezra D."/>
            <person name="Gonzalez J.B."/>
            <person name="Henrissat B."/>
            <person name="Kuo A."/>
            <person name="Liang C."/>
            <person name="Lipzen A."/>
            <person name="Lutzoni F."/>
            <person name="Magnuson J."/>
            <person name="Mondo S."/>
            <person name="Nolan M."/>
            <person name="Ohm R."/>
            <person name="Pangilinan J."/>
            <person name="Park H.-J.H."/>
            <person name="Ramirez L."/>
            <person name="Alfaro M."/>
            <person name="Sun H."/>
            <person name="Tritt A."/>
            <person name="Yoshinaga Y."/>
            <person name="Zwiers L.-H.L."/>
            <person name="Turgeon B.G."/>
            <person name="Goodwin S.B."/>
            <person name="Spatafora J.W."/>
            <person name="Crous P.W."/>
            <person name="Grigoriev I.V."/>
        </authorList>
    </citation>
    <scope>NUCLEOTIDE SEQUENCE [LARGE SCALE GENOMIC DNA]</scope>
    <source>
        <strain evidence="1 2">CBS 611.86</strain>
    </source>
</reference>
<protein>
    <submittedName>
        <fullName evidence="1">Uncharacterized protein</fullName>
    </submittedName>
</protein>
<gene>
    <name evidence="1" type="ORF">BDV95DRAFT_256389</name>
</gene>
<sequence length="155" mass="15754">MALASVNARGARCAVRWPGPAGHFLGAAPLPGARRRPRVLDAHGSRSLGGRVVGPCATTPHASATLGRPLASATTSATLGRPLASGTDGTAGIRPHHFDDKLCGGTAGNCTPASPAVEPTYTVWGARGRLASLFSSITAFPVSSTRPGQSHRREA</sequence>
<evidence type="ECO:0000313" key="1">
    <source>
        <dbReference type="EMBL" id="KAF2865296.1"/>
    </source>
</evidence>
<dbReference type="Proteomes" id="UP000481861">
    <property type="component" value="Unassembled WGS sequence"/>
</dbReference>